<dbReference type="InterPro" id="IPR002902">
    <property type="entry name" value="GNK2"/>
</dbReference>
<proteinExistence type="predicted"/>
<reference evidence="4 5" key="1">
    <citation type="submission" date="2012-08" db="EMBL/GenBank/DDBJ databases">
        <title>Oryza genome evolution.</title>
        <authorList>
            <person name="Wing R.A."/>
        </authorList>
    </citation>
    <scope>NUCLEOTIDE SEQUENCE</scope>
</reference>
<evidence type="ECO:0000259" key="3">
    <source>
        <dbReference type="PROSITE" id="PS51473"/>
    </source>
</evidence>
<evidence type="ECO:0000256" key="2">
    <source>
        <dbReference type="ARBA" id="ARBA00022737"/>
    </source>
</evidence>
<dbReference type="Gramene" id="LPERR04G05570.1">
    <property type="protein sequence ID" value="LPERR04G05570.1"/>
    <property type="gene ID" value="LPERR04G05570"/>
</dbReference>
<feature type="domain" description="Gnk2-homologous" evidence="3">
    <location>
        <begin position="1"/>
        <end position="84"/>
    </location>
</feature>
<protein>
    <recommendedName>
        <fullName evidence="3">Gnk2-homologous domain-containing protein</fullName>
    </recommendedName>
</protein>
<evidence type="ECO:0000313" key="4">
    <source>
        <dbReference type="EnsemblPlants" id="LPERR04G05570.1"/>
    </source>
</evidence>
<dbReference type="AlphaFoldDB" id="A0A0D9W3M8"/>
<dbReference type="HOGENOM" id="CLU_2530741_0_0_1"/>
<dbReference type="Proteomes" id="UP000032180">
    <property type="component" value="Chromosome 4"/>
</dbReference>
<evidence type="ECO:0000256" key="1">
    <source>
        <dbReference type="ARBA" id="ARBA00022729"/>
    </source>
</evidence>
<keyword evidence="5" id="KW-1185">Reference proteome</keyword>
<accession>A0A0D9W3M8</accession>
<keyword evidence="1" id="KW-0732">Signal</keyword>
<dbReference type="CDD" id="cd23509">
    <property type="entry name" value="Gnk2-like"/>
    <property type="match status" value="1"/>
</dbReference>
<dbReference type="PROSITE" id="PS51473">
    <property type="entry name" value="GNK2"/>
    <property type="match status" value="1"/>
</dbReference>
<organism evidence="4 5">
    <name type="scientific">Leersia perrieri</name>
    <dbReference type="NCBI Taxonomy" id="77586"/>
    <lineage>
        <taxon>Eukaryota</taxon>
        <taxon>Viridiplantae</taxon>
        <taxon>Streptophyta</taxon>
        <taxon>Embryophyta</taxon>
        <taxon>Tracheophyta</taxon>
        <taxon>Spermatophyta</taxon>
        <taxon>Magnoliopsida</taxon>
        <taxon>Liliopsida</taxon>
        <taxon>Poales</taxon>
        <taxon>Poaceae</taxon>
        <taxon>BOP clade</taxon>
        <taxon>Oryzoideae</taxon>
        <taxon>Oryzeae</taxon>
        <taxon>Oryzinae</taxon>
        <taxon>Leersia</taxon>
    </lineage>
</organism>
<sequence>MSGSLFQANMLFLLVDKPSAASPTRFVLLSRKDSYDRAIVRAMCIGKTTPEDCATCLRIAELHIRRHWNDTREASIWYSATSGY</sequence>
<keyword evidence="2" id="KW-0677">Repeat</keyword>
<dbReference type="Pfam" id="PF01657">
    <property type="entry name" value="Stress-antifung"/>
    <property type="match status" value="1"/>
</dbReference>
<dbReference type="STRING" id="77586.A0A0D9W3M8"/>
<name>A0A0D9W3M8_9ORYZ</name>
<dbReference type="Gene3D" id="3.30.430.20">
    <property type="entry name" value="Gnk2 domain, C-X8-C-X2-C motif"/>
    <property type="match status" value="1"/>
</dbReference>
<evidence type="ECO:0000313" key="5">
    <source>
        <dbReference type="Proteomes" id="UP000032180"/>
    </source>
</evidence>
<reference evidence="5" key="2">
    <citation type="submission" date="2013-12" db="EMBL/GenBank/DDBJ databases">
        <authorList>
            <person name="Yu Y."/>
            <person name="Lee S."/>
            <person name="de Baynast K."/>
            <person name="Wissotski M."/>
            <person name="Liu L."/>
            <person name="Talag J."/>
            <person name="Goicoechea J."/>
            <person name="Angelova A."/>
            <person name="Jetty R."/>
            <person name="Kudrna D."/>
            <person name="Golser W."/>
            <person name="Rivera L."/>
            <person name="Zhang J."/>
            <person name="Wing R."/>
        </authorList>
    </citation>
    <scope>NUCLEOTIDE SEQUENCE</scope>
</reference>
<reference evidence="4" key="3">
    <citation type="submission" date="2015-04" db="UniProtKB">
        <authorList>
            <consortium name="EnsemblPlants"/>
        </authorList>
    </citation>
    <scope>IDENTIFICATION</scope>
</reference>
<dbReference type="EnsemblPlants" id="LPERR04G05570.1">
    <property type="protein sequence ID" value="LPERR04G05570.1"/>
    <property type="gene ID" value="LPERR04G05570"/>
</dbReference>
<dbReference type="InterPro" id="IPR038408">
    <property type="entry name" value="GNK2_sf"/>
</dbReference>